<dbReference type="Proteomes" id="UP000783213">
    <property type="component" value="Unassembled WGS sequence"/>
</dbReference>
<evidence type="ECO:0000256" key="5">
    <source>
        <dbReference type="ARBA" id="ARBA00022801"/>
    </source>
</evidence>
<keyword evidence="10" id="KW-1185">Reference proteome</keyword>
<organism evidence="9 10">
    <name type="scientific">Botrytis deweyae</name>
    <dbReference type="NCBI Taxonomy" id="2478750"/>
    <lineage>
        <taxon>Eukaryota</taxon>
        <taxon>Fungi</taxon>
        <taxon>Dikarya</taxon>
        <taxon>Ascomycota</taxon>
        <taxon>Pezizomycotina</taxon>
        <taxon>Leotiomycetes</taxon>
        <taxon>Helotiales</taxon>
        <taxon>Sclerotiniaceae</taxon>
        <taxon>Botrytis</taxon>
    </lineage>
</organism>
<dbReference type="PANTHER" id="PTHR33146:SF26">
    <property type="entry name" value="ENDONUCLEASE 4"/>
    <property type="match status" value="1"/>
</dbReference>
<sequence>MKVQTSAALLISSWVPATYAWGTLGHYTVGYVATNFVSTATKTYFQDILGDTSTDYLASVATWADSYRYTTAGTFSAPFHYIDAQDSPPTSCGVSYSRDCGSAGCVISAINNYTTILQKGTASAANLDIAAKMIIHVCSDFLSQFWIPSCLHSPYSTCHFQGTWTSRTKKMLRTIFVPTWANRQYIHNHPLLIHPSFSATSTNLSTMKTSM</sequence>
<dbReference type="CDD" id="cd11010">
    <property type="entry name" value="S1-P1_nuclease"/>
    <property type="match status" value="1"/>
</dbReference>
<evidence type="ECO:0000256" key="4">
    <source>
        <dbReference type="ARBA" id="ARBA00022759"/>
    </source>
</evidence>
<evidence type="ECO:0000256" key="7">
    <source>
        <dbReference type="ARBA" id="ARBA00023180"/>
    </source>
</evidence>
<evidence type="ECO:0000256" key="6">
    <source>
        <dbReference type="ARBA" id="ARBA00023157"/>
    </source>
</evidence>
<keyword evidence="6" id="KW-1015">Disulfide bond</keyword>
<comment type="similarity">
    <text evidence="1">Belongs to the nuclease type I family.</text>
</comment>
<feature type="signal peptide" evidence="8">
    <location>
        <begin position="1"/>
        <end position="20"/>
    </location>
</feature>
<comment type="caution">
    <text evidence="9">The sequence shown here is derived from an EMBL/GenBank/DDBJ whole genome shotgun (WGS) entry which is preliminary data.</text>
</comment>
<evidence type="ECO:0000313" key="9">
    <source>
        <dbReference type="EMBL" id="KAF7926843.1"/>
    </source>
</evidence>
<accession>A0ABQ7IKA6</accession>
<evidence type="ECO:0000256" key="8">
    <source>
        <dbReference type="SAM" id="SignalP"/>
    </source>
</evidence>
<dbReference type="SUPFAM" id="SSF48537">
    <property type="entry name" value="Phospholipase C/P1 nuclease"/>
    <property type="match status" value="1"/>
</dbReference>
<dbReference type="RefSeq" id="XP_038809640.1">
    <property type="nucleotide sequence ID" value="XM_038953850.1"/>
</dbReference>
<keyword evidence="4" id="KW-0255">Endonuclease</keyword>
<name>A0ABQ7IKA6_9HELO</name>
<evidence type="ECO:0000313" key="10">
    <source>
        <dbReference type="Proteomes" id="UP000783213"/>
    </source>
</evidence>
<dbReference type="EMBL" id="RCSX01000013">
    <property type="protein sequence ID" value="KAF7926843.1"/>
    <property type="molecule type" value="Genomic_DNA"/>
</dbReference>
<keyword evidence="5" id="KW-0378">Hydrolase</keyword>
<reference evidence="9 10" key="1">
    <citation type="journal article" date="2020" name="Genome Biol. Evol.">
        <title>Comparative genomics of Sclerotiniaceae.</title>
        <authorList>
            <person name="Valero Jimenez C.A."/>
            <person name="Steentjes M."/>
            <person name="Scholten O.E."/>
            <person name="Van Kan J.A.L."/>
        </authorList>
    </citation>
    <scope>NUCLEOTIDE SEQUENCE [LARGE SCALE GENOMIC DNA]</scope>
    <source>
        <strain evidence="9 10">B1</strain>
    </source>
</reference>
<keyword evidence="7" id="KW-0325">Glycoprotein</keyword>
<evidence type="ECO:0000256" key="3">
    <source>
        <dbReference type="ARBA" id="ARBA00022723"/>
    </source>
</evidence>
<protein>
    <submittedName>
        <fullName evidence="9">Uncharacterized protein</fullName>
    </submittedName>
</protein>
<gene>
    <name evidence="9" type="ORF">EAE98_006227</name>
</gene>
<feature type="chain" id="PRO_5047087533" evidence="8">
    <location>
        <begin position="21"/>
        <end position="211"/>
    </location>
</feature>
<keyword evidence="3" id="KW-0479">Metal-binding</keyword>
<keyword evidence="8" id="KW-0732">Signal</keyword>
<keyword evidence="2" id="KW-0540">Nuclease</keyword>
<proteinExistence type="inferred from homology"/>
<evidence type="ECO:0000256" key="1">
    <source>
        <dbReference type="ARBA" id="ARBA00009547"/>
    </source>
</evidence>
<dbReference type="InterPro" id="IPR008947">
    <property type="entry name" value="PLipase_C/P1_nuclease_dom_sf"/>
</dbReference>
<dbReference type="Pfam" id="PF02265">
    <property type="entry name" value="S1-P1_nuclease"/>
    <property type="match status" value="1"/>
</dbReference>
<dbReference type="Gene3D" id="1.10.575.10">
    <property type="entry name" value="P1 Nuclease"/>
    <property type="match status" value="1"/>
</dbReference>
<evidence type="ECO:0000256" key="2">
    <source>
        <dbReference type="ARBA" id="ARBA00022722"/>
    </source>
</evidence>
<dbReference type="InterPro" id="IPR003154">
    <property type="entry name" value="S1/P1nuclease"/>
</dbReference>
<dbReference type="PANTHER" id="PTHR33146">
    <property type="entry name" value="ENDONUCLEASE 4"/>
    <property type="match status" value="1"/>
</dbReference>
<dbReference type="GeneID" id="62233001"/>